<dbReference type="SUPFAM" id="SSF46955">
    <property type="entry name" value="Putative DNA-binding domain"/>
    <property type="match status" value="1"/>
</dbReference>
<sequence>MSSQRSHAVTRLNKSVKPNPLDASDPPERAKSSLQPSRFRGEQFFTIKQLAKRWQVSERQVHRFVHSGVLVAHKFGRSLRIAEDNVLLFELRSR</sequence>
<dbReference type="InterPro" id="IPR041657">
    <property type="entry name" value="HTH_17"/>
</dbReference>
<gene>
    <name evidence="3" type="ORF">E6C48_21335</name>
</gene>
<proteinExistence type="predicted"/>
<accession>A0ABY2Q1D8</accession>
<dbReference type="EMBL" id="SSNY01000017">
    <property type="protein sequence ID" value="THF54651.1"/>
    <property type="molecule type" value="Genomic_DNA"/>
</dbReference>
<dbReference type="InterPro" id="IPR009061">
    <property type="entry name" value="DNA-bd_dom_put_sf"/>
</dbReference>
<evidence type="ECO:0000256" key="1">
    <source>
        <dbReference type="SAM" id="MobiDB-lite"/>
    </source>
</evidence>
<organism evidence="3 4">
    <name type="scientific">Ollibium composti</name>
    <dbReference type="NCBI Taxonomy" id="2675109"/>
    <lineage>
        <taxon>Bacteria</taxon>
        <taxon>Pseudomonadati</taxon>
        <taxon>Pseudomonadota</taxon>
        <taxon>Alphaproteobacteria</taxon>
        <taxon>Hyphomicrobiales</taxon>
        <taxon>Phyllobacteriaceae</taxon>
        <taxon>Ollibium</taxon>
    </lineage>
</organism>
<dbReference type="NCBIfam" id="TIGR01764">
    <property type="entry name" value="excise"/>
    <property type="match status" value="1"/>
</dbReference>
<dbReference type="InterPro" id="IPR010093">
    <property type="entry name" value="SinI_DNA-bd"/>
</dbReference>
<evidence type="ECO:0000313" key="3">
    <source>
        <dbReference type="EMBL" id="THF54651.1"/>
    </source>
</evidence>
<name>A0ABY2Q1D8_9HYPH</name>
<protein>
    <submittedName>
        <fullName evidence="3">Helix-turn-helix domain-containing protein</fullName>
    </submittedName>
</protein>
<evidence type="ECO:0000259" key="2">
    <source>
        <dbReference type="Pfam" id="PF12728"/>
    </source>
</evidence>
<feature type="region of interest" description="Disordered" evidence="1">
    <location>
        <begin position="1"/>
        <end position="37"/>
    </location>
</feature>
<feature type="domain" description="Helix-turn-helix" evidence="2">
    <location>
        <begin position="44"/>
        <end position="87"/>
    </location>
</feature>
<reference evidence="3 4" key="1">
    <citation type="submission" date="2019-04" db="EMBL/GenBank/DDBJ databases">
        <title>Mesorhizobium composti sp. nov., isolated from compost.</title>
        <authorList>
            <person name="Lin S.-Y."/>
            <person name="Hameed A."/>
            <person name="Hsieh Y.-T."/>
            <person name="Young C.-C."/>
        </authorList>
    </citation>
    <scope>NUCLEOTIDE SEQUENCE [LARGE SCALE GENOMIC DNA]</scope>
    <source>
        <strain evidence="3 4">CC-YTH430</strain>
    </source>
</reference>
<comment type="caution">
    <text evidence="3">The sequence shown here is derived from an EMBL/GenBank/DDBJ whole genome shotgun (WGS) entry which is preliminary data.</text>
</comment>
<evidence type="ECO:0000313" key="4">
    <source>
        <dbReference type="Proteomes" id="UP000306441"/>
    </source>
</evidence>
<keyword evidence="4" id="KW-1185">Reference proteome</keyword>
<dbReference type="Proteomes" id="UP000306441">
    <property type="component" value="Unassembled WGS sequence"/>
</dbReference>
<dbReference type="Pfam" id="PF12728">
    <property type="entry name" value="HTH_17"/>
    <property type="match status" value="1"/>
</dbReference>